<dbReference type="PROSITE" id="PS00107">
    <property type="entry name" value="PROTEIN_KINASE_ATP"/>
    <property type="match status" value="1"/>
</dbReference>
<dbReference type="Pfam" id="PF05226">
    <property type="entry name" value="CHASE2"/>
    <property type="match status" value="1"/>
</dbReference>
<evidence type="ECO:0000313" key="12">
    <source>
        <dbReference type="Proteomes" id="UP000310016"/>
    </source>
</evidence>
<keyword evidence="4 7" id="KW-0547">Nucleotide-binding</keyword>
<dbReference type="PROSITE" id="PS00108">
    <property type="entry name" value="PROTEIN_KINASE_ST"/>
    <property type="match status" value="1"/>
</dbReference>
<dbReference type="PANTHER" id="PTHR43289">
    <property type="entry name" value="MITOGEN-ACTIVATED PROTEIN KINASE KINASE KINASE 20-RELATED"/>
    <property type="match status" value="1"/>
</dbReference>
<evidence type="ECO:0000256" key="2">
    <source>
        <dbReference type="ARBA" id="ARBA00022527"/>
    </source>
</evidence>
<evidence type="ECO:0000256" key="1">
    <source>
        <dbReference type="ARBA" id="ARBA00012513"/>
    </source>
</evidence>
<feature type="binding site" evidence="7">
    <location>
        <position position="591"/>
    </location>
    <ligand>
        <name>ATP</name>
        <dbReference type="ChEBI" id="CHEBI:30616"/>
    </ligand>
</feature>
<evidence type="ECO:0000313" key="11">
    <source>
        <dbReference type="EMBL" id="TJZ71674.1"/>
    </source>
</evidence>
<dbReference type="CDD" id="cd14014">
    <property type="entry name" value="STKc_PknB_like"/>
    <property type="match status" value="1"/>
</dbReference>
<feature type="coiled-coil region" evidence="8">
    <location>
        <begin position="505"/>
        <end position="532"/>
    </location>
</feature>
<dbReference type="Pfam" id="PF00069">
    <property type="entry name" value="Pkinase"/>
    <property type="match status" value="1"/>
</dbReference>
<dbReference type="Gene3D" id="3.30.200.20">
    <property type="entry name" value="Phosphorylase Kinase, domain 1"/>
    <property type="match status" value="1"/>
</dbReference>
<evidence type="ECO:0000256" key="7">
    <source>
        <dbReference type="PROSITE-ProRule" id="PRU10141"/>
    </source>
</evidence>
<feature type="domain" description="Protein kinase" evidence="10">
    <location>
        <begin position="562"/>
        <end position="836"/>
    </location>
</feature>
<dbReference type="EMBL" id="SUMF01000016">
    <property type="protein sequence ID" value="TJZ71674.1"/>
    <property type="molecule type" value="Genomic_DNA"/>
</dbReference>
<evidence type="ECO:0000256" key="3">
    <source>
        <dbReference type="ARBA" id="ARBA00022679"/>
    </source>
</evidence>
<dbReference type="PROSITE" id="PS50011">
    <property type="entry name" value="PROTEIN_KINASE_DOM"/>
    <property type="match status" value="1"/>
</dbReference>
<dbReference type="Gene3D" id="1.25.40.10">
    <property type="entry name" value="Tetratricopeptide repeat domain"/>
    <property type="match status" value="1"/>
</dbReference>
<dbReference type="GO" id="GO:0005524">
    <property type="term" value="F:ATP binding"/>
    <property type="evidence" value="ECO:0007669"/>
    <property type="project" value="UniProtKB-UniRule"/>
</dbReference>
<dbReference type="Proteomes" id="UP000310016">
    <property type="component" value="Unassembled WGS sequence"/>
</dbReference>
<keyword evidence="9" id="KW-0472">Membrane</keyword>
<keyword evidence="5" id="KW-0418">Kinase</keyword>
<dbReference type="SUPFAM" id="SSF48452">
    <property type="entry name" value="TPR-like"/>
    <property type="match status" value="1"/>
</dbReference>
<comment type="caution">
    <text evidence="11">The sequence shown here is derived from an EMBL/GenBank/DDBJ whole genome shotgun (WGS) entry which is preliminary data.</text>
</comment>
<evidence type="ECO:0000256" key="4">
    <source>
        <dbReference type="ARBA" id="ARBA00022741"/>
    </source>
</evidence>
<dbReference type="AlphaFoldDB" id="A0A4U0Q7H4"/>
<dbReference type="OrthoDB" id="9801841at2"/>
<keyword evidence="3" id="KW-0808">Transferase</keyword>
<sequence>MSRTWWRRDNLVALAVVLAYLLLAWATPWSGWLEARTYDAGVRLTERSPDPRIAVIAIDQQSLDNIGRWPWSREVHARLIDKLAAGGAKVIASTVFFTEPQQDRGLPYLKQFEQRYRQNPEAYPLGFGEQVKHALGALDVDSQLARSMHNAGNLVLPMQFSLGEGQGEPDKPLPDFVARTELEPGGDPAHGWPLPVNAATPPIPQIGAAAALAAGELLVPDDDGVVRRVPLAVRYFDAIYPTWPLAVAARTLNIGTDRIALDLGRSITLGNVRLPIDADATFLPYFYSRDGDAAFPVDSFYDVYAGKISAEKYRGKTVLIGATALGVGALYVTPASAGTPSVLVAANGLSALLQQDYYTSPPWAGWLKWGALALVVLYLIAALPRLGAGPGAAITVGALAVLLLAQFALMIQGMLWVPLVLPAALLLVGHAVLTTKRYLLTEEQGQKSAAESAESNRMLGLAFQGQGQLDMAFDKFRRVPLSDDLMEPLYNLALDFERKRQFNKAENVYRHMARHNRNYRDLKDKLKRAKQMAETVMLGRGDKGGTLLLAGGDVEKPMLGRYRVEKELGKGAMGVVYQGRDPKIGRVVAIKTMALSQEFESDMLEEARQRFFREAETAGRLNHPSIVTIYDAGEEHDLAFIAMEFLKGADLTSCTQPGQLLPLPEAVGIVRRVAEALDYAHKAAVVHRDIKPANVMYERESGQVKVTDFGIARITDASRTRTGMVLGTPSYMSPEQLSGKKIDGRSDLFSLGVMLYQLCTGHLPFNGESMAELMYRIANDAPTDPRMLNPRIPGMLAAIVMKALQKDIEARFQSGAHFAAACAKLEAGLKERAAHG</sequence>
<dbReference type="SMART" id="SM00220">
    <property type="entry name" value="S_TKc"/>
    <property type="match status" value="1"/>
</dbReference>
<feature type="transmembrane region" description="Helical" evidence="9">
    <location>
        <begin position="390"/>
        <end position="409"/>
    </location>
</feature>
<dbReference type="InterPro" id="IPR011009">
    <property type="entry name" value="Kinase-like_dom_sf"/>
</dbReference>
<dbReference type="FunFam" id="1.10.510.10:FF:000021">
    <property type="entry name" value="Serine/threonine protein kinase"/>
    <property type="match status" value="1"/>
</dbReference>
<organism evidence="11 12">
    <name type="scientific">Chitiniphilus eburneus</name>
    <dbReference type="NCBI Taxonomy" id="2571148"/>
    <lineage>
        <taxon>Bacteria</taxon>
        <taxon>Pseudomonadati</taxon>
        <taxon>Pseudomonadota</taxon>
        <taxon>Betaproteobacteria</taxon>
        <taxon>Neisseriales</taxon>
        <taxon>Chitinibacteraceae</taxon>
        <taxon>Chitiniphilus</taxon>
    </lineage>
</organism>
<keyword evidence="12" id="KW-1185">Reference proteome</keyword>
<evidence type="ECO:0000259" key="10">
    <source>
        <dbReference type="PROSITE" id="PS50011"/>
    </source>
</evidence>
<dbReference type="Gene3D" id="1.10.510.10">
    <property type="entry name" value="Transferase(Phosphotransferase) domain 1"/>
    <property type="match status" value="1"/>
</dbReference>
<evidence type="ECO:0000256" key="6">
    <source>
        <dbReference type="ARBA" id="ARBA00022840"/>
    </source>
</evidence>
<evidence type="ECO:0000256" key="5">
    <source>
        <dbReference type="ARBA" id="ARBA00022777"/>
    </source>
</evidence>
<name>A0A4U0Q7H4_9NEIS</name>
<keyword evidence="9" id="KW-0812">Transmembrane</keyword>
<reference evidence="11 12" key="1">
    <citation type="submission" date="2019-04" db="EMBL/GenBank/DDBJ databases">
        <title>Chitiniphilus eburnea sp. nov., a novel chitinolytic bacterium isolated from aquaculture sludge.</title>
        <authorList>
            <person name="Sheng M."/>
        </authorList>
    </citation>
    <scope>NUCLEOTIDE SEQUENCE [LARGE SCALE GENOMIC DNA]</scope>
    <source>
        <strain evidence="11 12">HX-2-15</strain>
    </source>
</reference>
<keyword evidence="2" id="KW-0723">Serine/threonine-protein kinase</keyword>
<gene>
    <name evidence="11" type="ORF">FAZ21_13260</name>
</gene>
<protein>
    <recommendedName>
        <fullName evidence="1">non-specific serine/threonine protein kinase</fullName>
        <ecNumber evidence="1">2.7.11.1</ecNumber>
    </recommendedName>
</protein>
<dbReference type="RefSeq" id="WP_136773922.1">
    <property type="nucleotide sequence ID" value="NZ_CP156074.1"/>
</dbReference>
<dbReference type="InterPro" id="IPR011990">
    <property type="entry name" value="TPR-like_helical_dom_sf"/>
</dbReference>
<dbReference type="InterPro" id="IPR000719">
    <property type="entry name" value="Prot_kinase_dom"/>
</dbReference>
<dbReference type="EC" id="2.7.11.1" evidence="1"/>
<dbReference type="InterPro" id="IPR017441">
    <property type="entry name" value="Protein_kinase_ATP_BS"/>
</dbReference>
<keyword evidence="8" id="KW-0175">Coiled coil</keyword>
<proteinExistence type="predicted"/>
<dbReference type="PANTHER" id="PTHR43289:SF6">
    <property type="entry name" value="SERINE_THREONINE-PROTEIN KINASE NEKL-3"/>
    <property type="match status" value="1"/>
</dbReference>
<accession>A0A4U0Q7H4</accession>
<feature type="transmembrane region" description="Helical" evidence="9">
    <location>
        <begin position="415"/>
        <end position="433"/>
    </location>
</feature>
<dbReference type="GO" id="GO:0004674">
    <property type="term" value="F:protein serine/threonine kinase activity"/>
    <property type="evidence" value="ECO:0007669"/>
    <property type="project" value="UniProtKB-KW"/>
</dbReference>
<evidence type="ECO:0000256" key="8">
    <source>
        <dbReference type="SAM" id="Coils"/>
    </source>
</evidence>
<keyword evidence="9" id="KW-1133">Transmembrane helix</keyword>
<dbReference type="SMART" id="SM01080">
    <property type="entry name" value="CHASE2"/>
    <property type="match status" value="1"/>
</dbReference>
<dbReference type="SUPFAM" id="SSF56112">
    <property type="entry name" value="Protein kinase-like (PK-like)"/>
    <property type="match status" value="1"/>
</dbReference>
<dbReference type="InterPro" id="IPR008271">
    <property type="entry name" value="Ser/Thr_kinase_AS"/>
</dbReference>
<dbReference type="InterPro" id="IPR007890">
    <property type="entry name" value="CHASE2"/>
</dbReference>
<feature type="transmembrane region" description="Helical" evidence="9">
    <location>
        <begin position="363"/>
        <end position="383"/>
    </location>
</feature>
<evidence type="ECO:0000256" key="9">
    <source>
        <dbReference type="SAM" id="Phobius"/>
    </source>
</evidence>
<keyword evidence="6 7" id="KW-0067">ATP-binding</keyword>